<evidence type="ECO:0000256" key="4">
    <source>
        <dbReference type="ARBA" id="ARBA00048782"/>
    </source>
</evidence>
<dbReference type="Gene3D" id="3.30.1060.10">
    <property type="entry name" value="Peptide methionine sulphoxide reductase MsrA"/>
    <property type="match status" value="1"/>
</dbReference>
<proteinExistence type="inferred from homology"/>
<dbReference type="AlphaFoldDB" id="A0A1Y6K5I2"/>
<evidence type="ECO:0000256" key="1">
    <source>
        <dbReference type="ARBA" id="ARBA00005591"/>
    </source>
</evidence>
<comment type="catalytic activity">
    <reaction evidence="3 5">
        <text>L-methionyl-[protein] + [thioredoxin]-disulfide + H2O = L-methionyl-(S)-S-oxide-[protein] + [thioredoxin]-dithiol</text>
        <dbReference type="Rhea" id="RHEA:14217"/>
        <dbReference type="Rhea" id="RHEA-COMP:10698"/>
        <dbReference type="Rhea" id="RHEA-COMP:10700"/>
        <dbReference type="Rhea" id="RHEA-COMP:12313"/>
        <dbReference type="Rhea" id="RHEA-COMP:12315"/>
        <dbReference type="ChEBI" id="CHEBI:15377"/>
        <dbReference type="ChEBI" id="CHEBI:16044"/>
        <dbReference type="ChEBI" id="CHEBI:29950"/>
        <dbReference type="ChEBI" id="CHEBI:44120"/>
        <dbReference type="ChEBI" id="CHEBI:50058"/>
        <dbReference type="EC" id="1.8.4.11"/>
    </reaction>
</comment>
<keyword evidence="8" id="KW-1185">Reference proteome</keyword>
<sequence>MTEKIATFAAGCFWGVEASFSKIAGVLDTVVGYTGGTFPNPSYQMVCTGNTGHAEAVQVTFDPQKITYTDLVKAFFDLHDPTTRNRQGPDVGSQYRSVIFYHDPEQQKIAEQVKSELDASGKYRYSIVTQIVPAGEFYRAEEYHQQYYAKHILRRC</sequence>
<protein>
    <recommendedName>
        <fullName evidence="5">Peptide methionine sulfoxide reductase MsrA</fullName>
        <shortName evidence="5">Protein-methionine-S-oxide reductase</shortName>
        <ecNumber evidence="5">1.8.4.11</ecNumber>
    </recommendedName>
    <alternativeName>
        <fullName evidence="5">Peptide-methionine (S)-S-oxide reductase</fullName>
        <shortName evidence="5">Peptide Met(O) reductase</shortName>
    </alternativeName>
</protein>
<dbReference type="GO" id="GO:0008113">
    <property type="term" value="F:peptide-methionine (S)-S-oxide reductase activity"/>
    <property type="evidence" value="ECO:0007669"/>
    <property type="project" value="UniProtKB-UniRule"/>
</dbReference>
<evidence type="ECO:0000256" key="2">
    <source>
        <dbReference type="ARBA" id="ARBA00023002"/>
    </source>
</evidence>
<dbReference type="SUPFAM" id="SSF55068">
    <property type="entry name" value="Peptide methionine sulfoxide reductase"/>
    <property type="match status" value="1"/>
</dbReference>
<feature type="domain" description="Peptide methionine sulphoxide reductase MsrA" evidence="6">
    <location>
        <begin position="6"/>
        <end position="152"/>
    </location>
</feature>
<gene>
    <name evidence="5 7" type="primary">msrA</name>
    <name evidence="7" type="ORF">CFX1CAM_1829</name>
</gene>
<evidence type="ECO:0000313" key="8">
    <source>
        <dbReference type="Proteomes" id="UP000195514"/>
    </source>
</evidence>
<keyword evidence="2 5" id="KW-0560">Oxidoreductase</keyword>
<feature type="active site" evidence="5">
    <location>
        <position position="12"/>
    </location>
</feature>
<dbReference type="InterPro" id="IPR002569">
    <property type="entry name" value="Met_Sox_Rdtase_MsrA_dom"/>
</dbReference>
<dbReference type="EC" id="1.8.4.11" evidence="5"/>
<evidence type="ECO:0000256" key="3">
    <source>
        <dbReference type="ARBA" id="ARBA00047806"/>
    </source>
</evidence>
<dbReference type="RefSeq" id="WP_087862699.1">
    <property type="nucleotide sequence ID" value="NZ_LT859958.1"/>
</dbReference>
<evidence type="ECO:0000313" key="7">
    <source>
        <dbReference type="EMBL" id="SMX54894.1"/>
    </source>
</evidence>
<reference evidence="8" key="1">
    <citation type="submission" date="2017-05" db="EMBL/GenBank/DDBJ databases">
        <authorList>
            <person name="Kirkegaard R."/>
            <person name="Mcilroy J S."/>
        </authorList>
    </citation>
    <scope>NUCLEOTIDE SEQUENCE [LARGE SCALE GENOMIC DNA]</scope>
</reference>
<evidence type="ECO:0000256" key="5">
    <source>
        <dbReference type="HAMAP-Rule" id="MF_01401"/>
    </source>
</evidence>
<comment type="similarity">
    <text evidence="1 5">Belongs to the MsrA Met sulfoxide reductase family.</text>
</comment>
<dbReference type="NCBIfam" id="TIGR00401">
    <property type="entry name" value="msrA"/>
    <property type="match status" value="1"/>
</dbReference>
<dbReference type="Proteomes" id="UP000195514">
    <property type="component" value="Chromosome I"/>
</dbReference>
<dbReference type="OrthoDB" id="4174719at2"/>
<accession>A0A1Y6K5I2</accession>
<comment type="catalytic activity">
    <reaction evidence="4 5">
        <text>[thioredoxin]-disulfide + L-methionine + H2O = L-methionine (S)-S-oxide + [thioredoxin]-dithiol</text>
        <dbReference type="Rhea" id="RHEA:19993"/>
        <dbReference type="Rhea" id="RHEA-COMP:10698"/>
        <dbReference type="Rhea" id="RHEA-COMP:10700"/>
        <dbReference type="ChEBI" id="CHEBI:15377"/>
        <dbReference type="ChEBI" id="CHEBI:29950"/>
        <dbReference type="ChEBI" id="CHEBI:50058"/>
        <dbReference type="ChEBI" id="CHEBI:57844"/>
        <dbReference type="ChEBI" id="CHEBI:58772"/>
        <dbReference type="EC" id="1.8.4.11"/>
    </reaction>
</comment>
<comment type="function">
    <text evidence="5">Has an important function as a repair enzyme for proteins that have been inactivated by oxidation. Catalyzes the reversible oxidation-reduction of methionine sulfoxide in proteins to methionine.</text>
</comment>
<dbReference type="Pfam" id="PF01625">
    <property type="entry name" value="PMSR"/>
    <property type="match status" value="1"/>
</dbReference>
<dbReference type="KEGG" id="abat:CFX1CAM_1829"/>
<dbReference type="HAMAP" id="MF_01401">
    <property type="entry name" value="MsrA"/>
    <property type="match status" value="1"/>
</dbReference>
<dbReference type="PANTHER" id="PTHR43774:SF1">
    <property type="entry name" value="PEPTIDE METHIONINE SULFOXIDE REDUCTASE MSRA 2"/>
    <property type="match status" value="1"/>
</dbReference>
<dbReference type="InterPro" id="IPR036509">
    <property type="entry name" value="Met_Sox_Rdtase_MsrA_sf"/>
</dbReference>
<dbReference type="PANTHER" id="PTHR43774">
    <property type="entry name" value="PEPTIDE METHIONINE SULFOXIDE REDUCTASE"/>
    <property type="match status" value="1"/>
</dbReference>
<organism evidence="7 8">
    <name type="scientific">Candidatus Brevifilum fermentans</name>
    <dbReference type="NCBI Taxonomy" id="1986204"/>
    <lineage>
        <taxon>Bacteria</taxon>
        <taxon>Bacillati</taxon>
        <taxon>Chloroflexota</taxon>
        <taxon>Anaerolineae</taxon>
        <taxon>Anaerolineales</taxon>
        <taxon>Anaerolineaceae</taxon>
        <taxon>Candidatus Brevifilum</taxon>
    </lineage>
</organism>
<dbReference type="EMBL" id="LT859958">
    <property type="protein sequence ID" value="SMX54894.1"/>
    <property type="molecule type" value="Genomic_DNA"/>
</dbReference>
<name>A0A1Y6K5I2_9CHLR</name>
<dbReference type="GO" id="GO:0033744">
    <property type="term" value="F:L-methionine:thioredoxin-disulfide S-oxidoreductase activity"/>
    <property type="evidence" value="ECO:0007669"/>
    <property type="project" value="RHEA"/>
</dbReference>
<evidence type="ECO:0000259" key="6">
    <source>
        <dbReference type="Pfam" id="PF01625"/>
    </source>
</evidence>